<comment type="caution">
    <text evidence="2">The sequence shown here is derived from an EMBL/GenBank/DDBJ whole genome shotgun (WGS) entry which is preliminary data.</text>
</comment>
<evidence type="ECO:0000313" key="3">
    <source>
        <dbReference type="Proteomes" id="UP000616608"/>
    </source>
</evidence>
<organism evidence="2 3">
    <name type="scientific">Lysinibacillus alkalisoli</name>
    <dbReference type="NCBI Taxonomy" id="1911548"/>
    <lineage>
        <taxon>Bacteria</taxon>
        <taxon>Bacillati</taxon>
        <taxon>Bacillota</taxon>
        <taxon>Bacilli</taxon>
        <taxon>Bacillales</taxon>
        <taxon>Bacillaceae</taxon>
        <taxon>Lysinibacillus</taxon>
    </lineage>
</organism>
<feature type="transmembrane region" description="Helical" evidence="1">
    <location>
        <begin position="52"/>
        <end position="70"/>
    </location>
</feature>
<dbReference type="Proteomes" id="UP000616608">
    <property type="component" value="Unassembled WGS sequence"/>
</dbReference>
<sequence length="79" mass="8670">MVLAIIAGFACNILLYVGMSYVKIKKSNAFIAMLIVTGLSILGLFLPLPLSYLAPFCAGLMLAIFILSFIDSQRVRREN</sequence>
<evidence type="ECO:0000313" key="2">
    <source>
        <dbReference type="EMBL" id="GGG22578.1"/>
    </source>
</evidence>
<dbReference type="RefSeq" id="WP_188614537.1">
    <property type="nucleotide sequence ID" value="NZ_BMJT01000004.1"/>
</dbReference>
<feature type="transmembrane region" description="Helical" evidence="1">
    <location>
        <begin position="29"/>
        <end position="46"/>
    </location>
</feature>
<evidence type="ECO:0000256" key="1">
    <source>
        <dbReference type="SAM" id="Phobius"/>
    </source>
</evidence>
<proteinExistence type="predicted"/>
<protein>
    <submittedName>
        <fullName evidence="2">Uncharacterized protein</fullName>
    </submittedName>
</protein>
<dbReference type="AlphaFoldDB" id="A0A917LH34"/>
<feature type="transmembrane region" description="Helical" evidence="1">
    <location>
        <begin position="6"/>
        <end position="22"/>
    </location>
</feature>
<keyword evidence="1" id="KW-0812">Transmembrane</keyword>
<gene>
    <name evidence="2" type="ORF">GCM10007425_16300</name>
</gene>
<keyword evidence="3" id="KW-1185">Reference proteome</keyword>
<dbReference type="EMBL" id="BMJT01000004">
    <property type="protein sequence ID" value="GGG22578.1"/>
    <property type="molecule type" value="Genomic_DNA"/>
</dbReference>
<keyword evidence="1" id="KW-1133">Transmembrane helix</keyword>
<name>A0A917LH34_9BACI</name>
<accession>A0A917LH34</accession>
<keyword evidence="1" id="KW-0472">Membrane</keyword>
<reference evidence="2" key="1">
    <citation type="journal article" date="2014" name="Int. J. Syst. Evol. Microbiol.">
        <title>Complete genome sequence of Corynebacterium casei LMG S-19264T (=DSM 44701T), isolated from a smear-ripened cheese.</title>
        <authorList>
            <consortium name="US DOE Joint Genome Institute (JGI-PGF)"/>
            <person name="Walter F."/>
            <person name="Albersmeier A."/>
            <person name="Kalinowski J."/>
            <person name="Ruckert C."/>
        </authorList>
    </citation>
    <scope>NUCLEOTIDE SEQUENCE</scope>
    <source>
        <strain evidence="2">CGMCC 1.15760</strain>
    </source>
</reference>
<reference evidence="2" key="2">
    <citation type="submission" date="2020-09" db="EMBL/GenBank/DDBJ databases">
        <authorList>
            <person name="Sun Q."/>
            <person name="Zhou Y."/>
        </authorList>
    </citation>
    <scope>NUCLEOTIDE SEQUENCE</scope>
    <source>
        <strain evidence="2">CGMCC 1.15760</strain>
    </source>
</reference>